<dbReference type="GO" id="GO:0015267">
    <property type="term" value="F:channel activity"/>
    <property type="evidence" value="ECO:0007669"/>
    <property type="project" value="InterPro"/>
</dbReference>
<evidence type="ECO:0000313" key="10">
    <source>
        <dbReference type="EMBL" id="CAH3113203.1"/>
    </source>
</evidence>
<gene>
    <name evidence="10" type="ORF">PMEA_00004835</name>
</gene>
<dbReference type="GO" id="GO:0090729">
    <property type="term" value="F:toxin activity"/>
    <property type="evidence" value="ECO:0007669"/>
    <property type="project" value="UniProtKB-KW"/>
</dbReference>
<evidence type="ECO:0000256" key="7">
    <source>
        <dbReference type="ARBA" id="ARBA00023136"/>
    </source>
</evidence>
<protein>
    <recommendedName>
        <fullName evidence="12">Actinoporin</fullName>
    </recommendedName>
</protein>
<reference evidence="10 11" key="1">
    <citation type="submission" date="2022-05" db="EMBL/GenBank/DDBJ databases">
        <authorList>
            <consortium name="Genoscope - CEA"/>
            <person name="William W."/>
        </authorList>
    </citation>
    <scope>NUCLEOTIDE SEQUENCE [LARGE SCALE GENOMIC DNA]</scope>
</reference>
<dbReference type="Pfam" id="PF06369">
    <property type="entry name" value="Anemone_cytotox"/>
    <property type="match status" value="1"/>
</dbReference>
<dbReference type="PANTHER" id="PTHR40388:SF1">
    <property type="entry name" value="BRYOPORIN"/>
    <property type="match status" value="1"/>
</dbReference>
<feature type="non-terminal residue" evidence="10">
    <location>
        <position position="1"/>
    </location>
</feature>
<dbReference type="Gene3D" id="2.60.270.20">
    <property type="entry name" value="Cytolysin/lectin"/>
    <property type="match status" value="1"/>
</dbReference>
<name>A0AAU9WI45_9CNID</name>
<keyword evidence="8" id="KW-1053">Target membrane</keyword>
<evidence type="ECO:0000256" key="3">
    <source>
        <dbReference type="ARBA" id="ARBA00008399"/>
    </source>
</evidence>
<dbReference type="GO" id="GO:0051715">
    <property type="term" value="P:cytolysis in another organism"/>
    <property type="evidence" value="ECO:0007669"/>
    <property type="project" value="InterPro"/>
</dbReference>
<comment type="caution">
    <text evidence="10">The sequence shown here is derived from an EMBL/GenBank/DDBJ whole genome shotgun (WGS) entry which is preliminary data.</text>
</comment>
<dbReference type="EMBL" id="CALNXJ010000013">
    <property type="protein sequence ID" value="CAH3113203.1"/>
    <property type="molecule type" value="Genomic_DNA"/>
</dbReference>
<dbReference type="InterPro" id="IPR015926">
    <property type="entry name" value="Cytolysin/lectin"/>
</dbReference>
<dbReference type="SUPFAM" id="SSF63724">
    <property type="entry name" value="Cytolysin/lectin"/>
    <property type="match status" value="1"/>
</dbReference>
<dbReference type="AlphaFoldDB" id="A0AAU9WI45"/>
<accession>A0AAU9WI45</accession>
<sequence length="182" mass="20476">EGEHEQSKRSRVDPGTVIAATQLTLGTLTKLLDTIASVGRKIAIGFDNETPYKWQALNTYFYSGTSDTVLPKFAGLYTARKTKGPVARGSVGVFTYYVPSVGKTIAVMFSVPFDYHWYSNWWDVKVYPGKKRADYNMWYDMYYGNPFKGDDGWHDKALGGGFRVEGIMTSAGESKMKLDIYK</sequence>
<keyword evidence="11" id="KW-1185">Reference proteome</keyword>
<dbReference type="GO" id="GO:0044218">
    <property type="term" value="C:other organism cell membrane"/>
    <property type="evidence" value="ECO:0007669"/>
    <property type="project" value="UniProtKB-KW"/>
</dbReference>
<comment type="subcellular location">
    <subcellularLocation>
        <location evidence="2">Nematocyst</location>
    </subcellularLocation>
    <subcellularLocation>
        <location evidence="1">Target cell membrane</location>
    </subcellularLocation>
</comment>
<keyword evidence="7" id="KW-0472">Membrane</keyword>
<keyword evidence="9" id="KW-0166">Nematocyst</keyword>
<dbReference type="GO" id="GO:0042151">
    <property type="term" value="C:nematocyst"/>
    <property type="evidence" value="ECO:0007669"/>
    <property type="project" value="UniProtKB-SubCell"/>
</dbReference>
<evidence type="ECO:0000256" key="2">
    <source>
        <dbReference type="ARBA" id="ARBA00004532"/>
    </source>
</evidence>
<proteinExistence type="inferred from homology"/>
<evidence type="ECO:0000256" key="8">
    <source>
        <dbReference type="ARBA" id="ARBA00023298"/>
    </source>
</evidence>
<evidence type="ECO:0000256" key="5">
    <source>
        <dbReference type="ARBA" id="ARBA00022656"/>
    </source>
</evidence>
<evidence type="ECO:0000256" key="9">
    <source>
        <dbReference type="ARBA" id="ARBA00023331"/>
    </source>
</evidence>
<evidence type="ECO:0000313" key="11">
    <source>
        <dbReference type="Proteomes" id="UP001159428"/>
    </source>
</evidence>
<dbReference type="GO" id="GO:0046930">
    <property type="term" value="C:pore complex"/>
    <property type="evidence" value="ECO:0007669"/>
    <property type="project" value="InterPro"/>
</dbReference>
<dbReference type="PANTHER" id="PTHR40388">
    <property type="entry name" value="BRYOPORIN"/>
    <property type="match status" value="1"/>
</dbReference>
<keyword evidence="5" id="KW-0800">Toxin</keyword>
<evidence type="ECO:0000256" key="4">
    <source>
        <dbReference type="ARBA" id="ARBA00022537"/>
    </source>
</evidence>
<evidence type="ECO:0008006" key="12">
    <source>
        <dbReference type="Google" id="ProtNLM"/>
    </source>
</evidence>
<keyword evidence="4" id="KW-1052">Target cell membrane</keyword>
<comment type="similarity">
    <text evidence="3">Belongs to the actinoporin family. Sea anemone subfamily.</text>
</comment>
<dbReference type="InterPro" id="IPR009104">
    <property type="entry name" value="Anemon_actinoporin-like"/>
</dbReference>
<dbReference type="InterPro" id="IPR050677">
    <property type="entry name" value="Actinoporin_PFT"/>
</dbReference>
<keyword evidence="6" id="KW-0204">Cytolysis</keyword>
<dbReference type="GO" id="GO:0046931">
    <property type="term" value="P:pore complex assembly"/>
    <property type="evidence" value="ECO:0007669"/>
    <property type="project" value="InterPro"/>
</dbReference>
<dbReference type="Proteomes" id="UP001159428">
    <property type="component" value="Unassembled WGS sequence"/>
</dbReference>
<organism evidence="10 11">
    <name type="scientific">Pocillopora meandrina</name>
    <dbReference type="NCBI Taxonomy" id="46732"/>
    <lineage>
        <taxon>Eukaryota</taxon>
        <taxon>Metazoa</taxon>
        <taxon>Cnidaria</taxon>
        <taxon>Anthozoa</taxon>
        <taxon>Hexacorallia</taxon>
        <taxon>Scleractinia</taxon>
        <taxon>Astrocoeniina</taxon>
        <taxon>Pocilloporidae</taxon>
        <taxon>Pocillopora</taxon>
    </lineage>
</organism>
<evidence type="ECO:0000256" key="6">
    <source>
        <dbReference type="ARBA" id="ARBA00022852"/>
    </source>
</evidence>
<dbReference type="GO" id="GO:0006812">
    <property type="term" value="P:monoatomic cation transport"/>
    <property type="evidence" value="ECO:0007669"/>
    <property type="project" value="InterPro"/>
</dbReference>
<evidence type="ECO:0000256" key="1">
    <source>
        <dbReference type="ARBA" id="ARBA00004175"/>
    </source>
</evidence>